<reference evidence="7 8" key="1">
    <citation type="submission" date="2018-12" db="EMBL/GenBank/DDBJ databases">
        <authorList>
            <consortium name="Pathogen Informatics"/>
        </authorList>
    </citation>
    <scope>NUCLEOTIDE SEQUENCE [LARGE SCALE GENOMIC DNA]</scope>
    <source>
        <strain evidence="7 8">NCTC10126</strain>
    </source>
</reference>
<dbReference type="AlphaFoldDB" id="A0A3P8K8G7"/>
<comment type="subcellular location">
    <subcellularLocation>
        <location evidence="1">Membrane</location>
        <topology evidence="1">Multi-pass membrane protein</topology>
    </subcellularLocation>
</comment>
<evidence type="ECO:0000313" key="7">
    <source>
        <dbReference type="EMBL" id="VDR41629.1"/>
    </source>
</evidence>
<name>A0A3P8K8G7_9BACT</name>
<keyword evidence="9" id="KW-1185">Reference proteome</keyword>
<dbReference type="OrthoDB" id="8075495at2"/>
<feature type="transmembrane region" description="Helical" evidence="5">
    <location>
        <begin position="24"/>
        <end position="57"/>
    </location>
</feature>
<evidence type="ECO:0000313" key="8">
    <source>
        <dbReference type="Proteomes" id="UP000280036"/>
    </source>
</evidence>
<reference evidence="6" key="2">
    <citation type="submission" date="2022-07" db="EMBL/GenBank/DDBJ databases">
        <title>Complete genome of Mycoplasma caviae type strain G122.</title>
        <authorList>
            <person name="Spergser J."/>
        </authorList>
    </citation>
    <scope>NUCLEOTIDE SEQUENCE</scope>
    <source>
        <strain evidence="6">G122</strain>
    </source>
</reference>
<accession>A0A3P8K8G7</accession>
<evidence type="ECO:0000256" key="4">
    <source>
        <dbReference type="ARBA" id="ARBA00023136"/>
    </source>
</evidence>
<evidence type="ECO:0000256" key="5">
    <source>
        <dbReference type="SAM" id="Phobius"/>
    </source>
</evidence>
<keyword evidence="2 5" id="KW-0812">Transmembrane</keyword>
<dbReference type="CDD" id="cd16914">
    <property type="entry name" value="EcfT"/>
    <property type="match status" value="1"/>
</dbReference>
<feature type="transmembrane region" description="Helical" evidence="5">
    <location>
        <begin position="254"/>
        <end position="273"/>
    </location>
</feature>
<dbReference type="PANTHER" id="PTHR33514">
    <property type="entry name" value="PROTEIN ABCI12, CHLOROPLASTIC"/>
    <property type="match status" value="1"/>
</dbReference>
<feature type="transmembrane region" description="Helical" evidence="5">
    <location>
        <begin position="116"/>
        <end position="139"/>
    </location>
</feature>
<keyword evidence="4 5" id="KW-0472">Membrane</keyword>
<feature type="transmembrane region" description="Helical" evidence="5">
    <location>
        <begin position="63"/>
        <end position="84"/>
    </location>
</feature>
<evidence type="ECO:0000313" key="9">
    <source>
        <dbReference type="Proteomes" id="UP001058569"/>
    </source>
</evidence>
<proteinExistence type="predicted"/>
<feature type="transmembrane region" description="Helical" evidence="5">
    <location>
        <begin position="159"/>
        <end position="182"/>
    </location>
</feature>
<organism evidence="7 8">
    <name type="scientific">Mycoplasmopsis caviae</name>
    <dbReference type="NCBI Taxonomy" id="55603"/>
    <lineage>
        <taxon>Bacteria</taxon>
        <taxon>Bacillati</taxon>
        <taxon>Mycoplasmatota</taxon>
        <taxon>Mycoplasmoidales</taxon>
        <taxon>Metamycoplasmataceae</taxon>
        <taxon>Mycoplasmopsis</taxon>
    </lineage>
</organism>
<dbReference type="RefSeq" id="WP_126117914.1">
    <property type="nucleotide sequence ID" value="NZ_CP101806.1"/>
</dbReference>
<evidence type="ECO:0000256" key="2">
    <source>
        <dbReference type="ARBA" id="ARBA00022692"/>
    </source>
</evidence>
<dbReference type="InterPro" id="IPR003339">
    <property type="entry name" value="ABC/ECF_trnsptr_transmembrane"/>
</dbReference>
<dbReference type="PANTHER" id="PTHR33514:SF13">
    <property type="entry name" value="PROTEIN ABCI12, CHLOROPLASTIC"/>
    <property type="match status" value="1"/>
</dbReference>
<dbReference type="GO" id="GO:0005886">
    <property type="term" value="C:plasma membrane"/>
    <property type="evidence" value="ECO:0007669"/>
    <property type="project" value="TreeGrafter"/>
</dbReference>
<evidence type="ECO:0000256" key="1">
    <source>
        <dbReference type="ARBA" id="ARBA00004141"/>
    </source>
</evidence>
<evidence type="ECO:0000256" key="3">
    <source>
        <dbReference type="ARBA" id="ARBA00022989"/>
    </source>
</evidence>
<dbReference type="Pfam" id="PF02361">
    <property type="entry name" value="CbiQ"/>
    <property type="match status" value="1"/>
</dbReference>
<protein>
    <submittedName>
        <fullName evidence="7">Energy-coupling factor transporter transmembrane protein EcfT</fullName>
    </submittedName>
</protein>
<dbReference type="EMBL" id="CP101806">
    <property type="protein sequence ID" value="UUD35613.1"/>
    <property type="molecule type" value="Genomic_DNA"/>
</dbReference>
<dbReference type="Proteomes" id="UP000280036">
    <property type="component" value="Unassembled WGS sequence"/>
</dbReference>
<evidence type="ECO:0000313" key="6">
    <source>
        <dbReference type="EMBL" id="UUD35613.1"/>
    </source>
</evidence>
<sequence length="292" mass="34104">MKSPIGRYYPHETLIHKLDPRLKLIINIIYIVLTFFVNYFISLVILLVPLLIAFVIGSRRIYPLFKLMIMPLIIGFFILFVNIYTMKMPPGSLEDLNYTRIIPWGGHSKYALTLEALARTGALIIRIYIMIMITTLPLITTKPILLTKALEDLMFPFKLLFIPTHIIAMIVSIALRFIPTLFEEAQRIMKAQASRGVDFKNGKIKEKVKSFTTLIIPLFVTSFAKAEDLSNAMETRGYDPYAKRTKYRKLRIKWIDILFLILTIGLILFIAFGQSERFDFLPYWYKFTYFKY</sequence>
<gene>
    <name evidence="7" type="primary">ecfT</name>
    <name evidence="7" type="ORF">NCTC10126_00106</name>
    <name evidence="6" type="ORF">NPA07_01940</name>
</gene>
<dbReference type="EMBL" id="UZVY01000001">
    <property type="protein sequence ID" value="VDR41629.1"/>
    <property type="molecule type" value="Genomic_DNA"/>
</dbReference>
<keyword evidence="3 5" id="KW-1133">Transmembrane helix</keyword>
<dbReference type="Proteomes" id="UP001058569">
    <property type="component" value="Chromosome"/>
</dbReference>